<reference evidence="2" key="1">
    <citation type="journal article" date="2015" name="Nature">
        <title>Complex archaea that bridge the gap between prokaryotes and eukaryotes.</title>
        <authorList>
            <person name="Spang A."/>
            <person name="Saw J.H."/>
            <person name="Jorgensen S.L."/>
            <person name="Zaremba-Niedzwiedzka K."/>
            <person name="Martijn J."/>
            <person name="Lind A.E."/>
            <person name="van Eijk R."/>
            <person name="Schleper C."/>
            <person name="Guy L."/>
            <person name="Ettema T.J."/>
        </authorList>
    </citation>
    <scope>NUCLEOTIDE SEQUENCE</scope>
</reference>
<dbReference type="EMBL" id="LAZR01056457">
    <property type="protein sequence ID" value="KKK74149.1"/>
    <property type="molecule type" value="Genomic_DNA"/>
</dbReference>
<dbReference type="SUPFAM" id="SSF54292">
    <property type="entry name" value="2Fe-2S ferredoxin-like"/>
    <property type="match status" value="1"/>
</dbReference>
<dbReference type="GO" id="GO:0051536">
    <property type="term" value="F:iron-sulfur cluster binding"/>
    <property type="evidence" value="ECO:0007669"/>
    <property type="project" value="InterPro"/>
</dbReference>
<dbReference type="InterPro" id="IPR012675">
    <property type="entry name" value="Beta-grasp_dom_sf"/>
</dbReference>
<gene>
    <name evidence="2" type="ORF">LCGC14_2886640</name>
</gene>
<feature type="domain" description="2Fe-2S ferredoxin-type" evidence="1">
    <location>
        <begin position="3"/>
        <end position="36"/>
    </location>
</feature>
<name>A0A0F9A6F7_9ZZZZ</name>
<protein>
    <recommendedName>
        <fullName evidence="1">2Fe-2S ferredoxin-type domain-containing protein</fullName>
    </recommendedName>
</protein>
<feature type="non-terminal residue" evidence="2">
    <location>
        <position position="58"/>
    </location>
</feature>
<dbReference type="InterPro" id="IPR036010">
    <property type="entry name" value="2Fe-2S_ferredoxin-like_sf"/>
</dbReference>
<dbReference type="InterPro" id="IPR001041">
    <property type="entry name" value="2Fe-2S_ferredoxin-type"/>
</dbReference>
<dbReference type="Pfam" id="PF00111">
    <property type="entry name" value="Fer2"/>
    <property type="match status" value="1"/>
</dbReference>
<evidence type="ECO:0000313" key="2">
    <source>
        <dbReference type="EMBL" id="KKK74149.1"/>
    </source>
</evidence>
<dbReference type="AlphaFoldDB" id="A0A0F9A6F7"/>
<accession>A0A0F9A6F7</accession>
<evidence type="ECO:0000259" key="1">
    <source>
        <dbReference type="Pfam" id="PF00111"/>
    </source>
</evidence>
<proteinExistence type="predicted"/>
<sequence length="58" mass="6370">MIGVGIEAVCGEHMVCGKCRVKIMEGSFPKEGIESSMSHLSELEEKEIKVFETKSVDP</sequence>
<organism evidence="2">
    <name type="scientific">marine sediment metagenome</name>
    <dbReference type="NCBI Taxonomy" id="412755"/>
    <lineage>
        <taxon>unclassified sequences</taxon>
        <taxon>metagenomes</taxon>
        <taxon>ecological metagenomes</taxon>
    </lineage>
</organism>
<comment type="caution">
    <text evidence="2">The sequence shown here is derived from an EMBL/GenBank/DDBJ whole genome shotgun (WGS) entry which is preliminary data.</text>
</comment>
<dbReference type="Gene3D" id="3.10.20.30">
    <property type="match status" value="1"/>
</dbReference>